<evidence type="ECO:0000256" key="4">
    <source>
        <dbReference type="ARBA" id="ARBA00022989"/>
    </source>
</evidence>
<dbReference type="Gene3D" id="1.20.1540.10">
    <property type="entry name" value="Rhomboid-like"/>
    <property type="match status" value="1"/>
</dbReference>
<dbReference type="EMBL" id="JAGKQM010000007">
    <property type="protein sequence ID" value="KAH0918580.1"/>
    <property type="molecule type" value="Genomic_DNA"/>
</dbReference>
<dbReference type="PANTHER" id="PTHR43731:SF30">
    <property type="entry name" value="RHOMBOID-LIKE PROTEIN 9, CHLOROPLASTIC"/>
    <property type="match status" value="1"/>
</dbReference>
<protein>
    <recommendedName>
        <fullName evidence="7">Peptidase S54 rhomboid domain-containing protein</fullName>
    </recommendedName>
</protein>
<dbReference type="Pfam" id="PF01694">
    <property type="entry name" value="Rhomboid"/>
    <property type="match status" value="1"/>
</dbReference>
<feature type="transmembrane region" description="Helical" evidence="6">
    <location>
        <begin position="434"/>
        <end position="453"/>
    </location>
</feature>
<evidence type="ECO:0000259" key="7">
    <source>
        <dbReference type="Pfam" id="PF01694"/>
    </source>
</evidence>
<dbReference type="Proteomes" id="UP000824890">
    <property type="component" value="Unassembled WGS sequence"/>
</dbReference>
<gene>
    <name evidence="8" type="ORF">HID58_026240</name>
</gene>
<keyword evidence="5 6" id="KW-0472">Membrane</keyword>
<evidence type="ECO:0000313" key="8">
    <source>
        <dbReference type="EMBL" id="KAH0918580.1"/>
    </source>
</evidence>
<dbReference type="SUPFAM" id="SSF144091">
    <property type="entry name" value="Rhomboid-like"/>
    <property type="match status" value="1"/>
</dbReference>
<evidence type="ECO:0000256" key="2">
    <source>
        <dbReference type="ARBA" id="ARBA00009045"/>
    </source>
</evidence>
<evidence type="ECO:0000256" key="3">
    <source>
        <dbReference type="ARBA" id="ARBA00022692"/>
    </source>
</evidence>
<feature type="domain" description="Peptidase S54 rhomboid" evidence="7">
    <location>
        <begin position="269"/>
        <end position="406"/>
    </location>
</feature>
<accession>A0ABQ8CQB9</accession>
<feature type="transmembrane region" description="Helical" evidence="6">
    <location>
        <begin position="305"/>
        <end position="327"/>
    </location>
</feature>
<comment type="caution">
    <text evidence="8">The sequence shown here is derived from an EMBL/GenBank/DDBJ whole genome shotgun (WGS) entry which is preliminary data.</text>
</comment>
<evidence type="ECO:0000313" key="9">
    <source>
        <dbReference type="Proteomes" id="UP000824890"/>
    </source>
</evidence>
<keyword evidence="3 6" id="KW-0812">Transmembrane</keyword>
<dbReference type="InterPro" id="IPR050925">
    <property type="entry name" value="Rhomboid_protease_S54"/>
</dbReference>
<evidence type="ECO:0000256" key="1">
    <source>
        <dbReference type="ARBA" id="ARBA00004141"/>
    </source>
</evidence>
<comment type="similarity">
    <text evidence="2">Belongs to the peptidase S54 family.</text>
</comment>
<comment type="subcellular location">
    <subcellularLocation>
        <location evidence="1">Membrane</location>
        <topology evidence="1">Multi-pass membrane protein</topology>
    </subcellularLocation>
</comment>
<organism evidence="8 9">
    <name type="scientific">Brassica napus</name>
    <name type="common">Rape</name>
    <dbReference type="NCBI Taxonomy" id="3708"/>
    <lineage>
        <taxon>Eukaryota</taxon>
        <taxon>Viridiplantae</taxon>
        <taxon>Streptophyta</taxon>
        <taxon>Embryophyta</taxon>
        <taxon>Tracheophyta</taxon>
        <taxon>Spermatophyta</taxon>
        <taxon>Magnoliopsida</taxon>
        <taxon>eudicotyledons</taxon>
        <taxon>Gunneridae</taxon>
        <taxon>Pentapetalae</taxon>
        <taxon>rosids</taxon>
        <taxon>malvids</taxon>
        <taxon>Brassicales</taxon>
        <taxon>Brassicaceae</taxon>
        <taxon>Brassiceae</taxon>
        <taxon>Brassica</taxon>
    </lineage>
</organism>
<keyword evidence="4 6" id="KW-1133">Transmembrane helix</keyword>
<dbReference type="InterPro" id="IPR035952">
    <property type="entry name" value="Rhomboid-like_sf"/>
</dbReference>
<proteinExistence type="inferred from homology"/>
<evidence type="ECO:0000256" key="5">
    <source>
        <dbReference type="ARBA" id="ARBA00023136"/>
    </source>
</evidence>
<dbReference type="InterPro" id="IPR022764">
    <property type="entry name" value="Peptidase_S54_rhomboid_dom"/>
</dbReference>
<keyword evidence="9" id="KW-1185">Reference proteome</keyword>
<dbReference type="PANTHER" id="PTHR43731">
    <property type="entry name" value="RHOMBOID PROTEASE"/>
    <property type="match status" value="1"/>
</dbReference>
<evidence type="ECO:0000256" key="6">
    <source>
        <dbReference type="SAM" id="Phobius"/>
    </source>
</evidence>
<feature type="transmembrane region" description="Helical" evidence="6">
    <location>
        <begin position="278"/>
        <end position="298"/>
    </location>
</feature>
<name>A0ABQ8CQB9_BRANA</name>
<feature type="transmembrane region" description="Helical" evidence="6">
    <location>
        <begin position="392"/>
        <end position="413"/>
    </location>
</feature>
<feature type="transmembrane region" description="Helical" evidence="6">
    <location>
        <begin position="220"/>
        <end position="238"/>
    </location>
</feature>
<reference evidence="8 9" key="1">
    <citation type="submission" date="2021-05" db="EMBL/GenBank/DDBJ databases">
        <title>Genome Assembly of Synthetic Allotetraploid Brassica napus Reveals Homoeologous Exchanges between Subgenomes.</title>
        <authorList>
            <person name="Davis J.T."/>
        </authorList>
    </citation>
    <scope>NUCLEOTIDE SEQUENCE [LARGE SCALE GENOMIC DNA]</scope>
    <source>
        <strain evidence="9">cv. Da-Ae</strain>
        <tissue evidence="8">Seedling</tissue>
    </source>
</reference>
<sequence>MIESSSFTASLLAFPSRSRCSLDCAVSGLNDSSFIMASFPLHRELPCKDYVFQHGTSGRHSRGEVLFDSNGARRSCPPGRTFPCPALGVLTKAEVSSSSTSGLKHRTTALGRDCTRSIPCSRRKLCLVRASSETKTIKKRLQLLDSYFEKLQSNDEKPSISMGDEINRGAELSGEKELESLSVYLKKQQKYAIIKPEGGSVASKSRNSDIESNNDGEDPLNFYVVSILASINVGVCLFEAAAPVRNNDMGLLSLPLLYGAKINDLIVAGEWWRLVTPMFLHSGIPHVALSSWALLTFGPKVCRDYGLLTFCLICILGGVSGNFMSFLHTPDPTVGGTGPAFALIGAWLVDQSQNKEMIKREEYEDLFQKAIIMTGLGLILSHFGPIDDWTNLGALVAGVVYGFFTCPVFQLGSGSEGIMTVGAEKQNSAGPCKSFLIFTIFVAVLVTCVLVLGDGPLTFPTYDDVVYSRI</sequence>